<feature type="transmembrane region" description="Helical" evidence="1">
    <location>
        <begin position="5"/>
        <end position="21"/>
    </location>
</feature>
<organism evidence="2 3">
    <name type="scientific">Pseudobutyrivibrio ruminis DSM 9787</name>
    <dbReference type="NCBI Taxonomy" id="1123011"/>
    <lineage>
        <taxon>Bacteria</taxon>
        <taxon>Bacillati</taxon>
        <taxon>Bacillota</taxon>
        <taxon>Clostridia</taxon>
        <taxon>Lachnospirales</taxon>
        <taxon>Lachnospiraceae</taxon>
        <taxon>Pseudobutyrivibrio</taxon>
    </lineage>
</organism>
<evidence type="ECO:0000313" key="3">
    <source>
        <dbReference type="Proteomes" id="UP000219563"/>
    </source>
</evidence>
<evidence type="ECO:0008006" key="4">
    <source>
        <dbReference type="Google" id="ProtNLM"/>
    </source>
</evidence>
<evidence type="ECO:0000256" key="1">
    <source>
        <dbReference type="SAM" id="Phobius"/>
    </source>
</evidence>
<keyword evidence="1" id="KW-1133">Transmembrane helix</keyword>
<name>A0A285RWL3_9FIRM</name>
<accession>A0A285RWL3</accession>
<keyword evidence="1" id="KW-0812">Transmembrane</keyword>
<dbReference type="AlphaFoldDB" id="A0A285RWL3"/>
<gene>
    <name evidence="2" type="ORF">SAMN02910411_1541</name>
</gene>
<proteinExistence type="predicted"/>
<evidence type="ECO:0000313" key="2">
    <source>
        <dbReference type="EMBL" id="SOB98797.1"/>
    </source>
</evidence>
<reference evidence="2 3" key="1">
    <citation type="submission" date="2017-08" db="EMBL/GenBank/DDBJ databases">
        <authorList>
            <person name="de Groot N.N."/>
        </authorList>
    </citation>
    <scope>NUCLEOTIDE SEQUENCE [LARGE SCALE GENOMIC DNA]</scope>
    <source>
        <strain evidence="2 3">DSM 9787</strain>
    </source>
</reference>
<dbReference type="Proteomes" id="UP000219563">
    <property type="component" value="Unassembled WGS sequence"/>
</dbReference>
<protein>
    <recommendedName>
        <fullName evidence="4">PH domain-containing protein</fullName>
    </recommendedName>
</protein>
<dbReference type="EMBL" id="OBMR01000004">
    <property type="protein sequence ID" value="SOB98797.1"/>
    <property type="molecule type" value="Genomic_DNA"/>
</dbReference>
<sequence length="124" mass="14708">MFYSCLVIMYACVSVFLTRIMPDKVDYIIGVILIFFSVSGIYTLLIFINKKIDINDNIFVYNNIINKKYHFNLDEIKNVELADYGRYINSQIIIDTESHKRLKIPYHCQGYEDIKNYFHDKGML</sequence>
<feature type="transmembrane region" description="Helical" evidence="1">
    <location>
        <begin position="27"/>
        <end position="48"/>
    </location>
</feature>
<keyword evidence="1" id="KW-0472">Membrane</keyword>